<sequence length="136" mass="15276">MIRPICKDIIILSQKSVPATKADMPVLDDLLDTLRANADRCVGMAADMIGVNKRIIAFSVGPMNIPMINPVITKRARPYETEEGCLSLDGVRKTTRYQSIEVEFFDRNFKQQKQNFTGLAAQIIQHEIDHCDGILI</sequence>
<dbReference type="AlphaFoldDB" id="A0A4Z0R9U2"/>
<evidence type="ECO:0000313" key="3">
    <source>
        <dbReference type="EMBL" id="TGE39224.1"/>
    </source>
</evidence>
<dbReference type="GO" id="GO:0042586">
    <property type="term" value="F:peptide deformylase activity"/>
    <property type="evidence" value="ECO:0007669"/>
    <property type="project" value="UniProtKB-EC"/>
</dbReference>
<name>A0A4Z0R9U2_9FIRM</name>
<evidence type="ECO:0000256" key="2">
    <source>
        <dbReference type="ARBA" id="ARBA00023004"/>
    </source>
</evidence>
<gene>
    <name evidence="3" type="ORF">E4K67_07150</name>
</gene>
<organism evidence="3 4">
    <name type="scientific">Desulfosporosinus fructosivorans</name>
    <dbReference type="NCBI Taxonomy" id="2018669"/>
    <lineage>
        <taxon>Bacteria</taxon>
        <taxon>Bacillati</taxon>
        <taxon>Bacillota</taxon>
        <taxon>Clostridia</taxon>
        <taxon>Eubacteriales</taxon>
        <taxon>Desulfitobacteriaceae</taxon>
        <taxon>Desulfosporosinus</taxon>
    </lineage>
</organism>
<dbReference type="PANTHER" id="PTHR10458:SF22">
    <property type="entry name" value="PEPTIDE DEFORMYLASE"/>
    <property type="match status" value="1"/>
</dbReference>
<dbReference type="Gene3D" id="3.90.45.10">
    <property type="entry name" value="Peptide deformylase"/>
    <property type="match status" value="1"/>
</dbReference>
<keyword evidence="4" id="KW-1185">Reference proteome</keyword>
<dbReference type="NCBIfam" id="NF006670">
    <property type="entry name" value="PRK09218.1"/>
    <property type="match status" value="1"/>
</dbReference>
<evidence type="ECO:0000256" key="1">
    <source>
        <dbReference type="ARBA" id="ARBA00010759"/>
    </source>
</evidence>
<dbReference type="EC" id="3.5.1.88" evidence="3"/>
<evidence type="ECO:0000313" key="4">
    <source>
        <dbReference type="Proteomes" id="UP000298460"/>
    </source>
</evidence>
<comment type="caution">
    <text evidence="3">The sequence shown here is derived from an EMBL/GenBank/DDBJ whole genome shotgun (WGS) entry which is preliminary data.</text>
</comment>
<dbReference type="SUPFAM" id="SSF56420">
    <property type="entry name" value="Peptide deformylase"/>
    <property type="match status" value="1"/>
</dbReference>
<accession>A0A4Z0R9U2</accession>
<dbReference type="Proteomes" id="UP000298460">
    <property type="component" value="Unassembled WGS sequence"/>
</dbReference>
<dbReference type="InterPro" id="IPR036821">
    <property type="entry name" value="Peptide_deformylase_sf"/>
</dbReference>
<reference evidence="3 4" key="1">
    <citation type="submission" date="2019-03" db="EMBL/GenBank/DDBJ databases">
        <title>Draft Genome Sequence of Desulfosporosinus fructosivorans Strain 63.6F, Isolated from Marine Sediment in the Baltic Sea.</title>
        <authorList>
            <person name="Hausmann B."/>
            <person name="Vandieken V."/>
            <person name="Pjevac P."/>
            <person name="Schreck K."/>
            <person name="Herbold C.W."/>
            <person name="Loy A."/>
        </authorList>
    </citation>
    <scope>NUCLEOTIDE SEQUENCE [LARGE SCALE GENOMIC DNA]</scope>
    <source>
        <strain evidence="3 4">63.6F</strain>
    </source>
</reference>
<dbReference type="InterPro" id="IPR023635">
    <property type="entry name" value="Peptide_deformylase"/>
</dbReference>
<dbReference type="OrthoDB" id="9784988at2"/>
<keyword evidence="3" id="KW-0378">Hydrolase</keyword>
<dbReference type="PRINTS" id="PR01576">
    <property type="entry name" value="PDEFORMYLASE"/>
</dbReference>
<dbReference type="CDD" id="cd00487">
    <property type="entry name" value="Pep_deformylase"/>
    <property type="match status" value="1"/>
</dbReference>
<keyword evidence="2" id="KW-0408">Iron</keyword>
<dbReference type="PIRSF" id="PIRSF004749">
    <property type="entry name" value="Pep_def"/>
    <property type="match status" value="1"/>
</dbReference>
<dbReference type="EMBL" id="SPQQ01000002">
    <property type="protein sequence ID" value="TGE39224.1"/>
    <property type="molecule type" value="Genomic_DNA"/>
</dbReference>
<dbReference type="PANTHER" id="PTHR10458">
    <property type="entry name" value="PEPTIDE DEFORMYLASE"/>
    <property type="match status" value="1"/>
</dbReference>
<proteinExistence type="inferred from homology"/>
<dbReference type="RefSeq" id="WP_135545719.1">
    <property type="nucleotide sequence ID" value="NZ_SPQQ01000002.1"/>
</dbReference>
<protein>
    <submittedName>
        <fullName evidence="3">Peptide deformylase</fullName>
        <ecNumber evidence="3">3.5.1.88</ecNumber>
    </submittedName>
</protein>
<dbReference type="Pfam" id="PF01327">
    <property type="entry name" value="Pep_deformylase"/>
    <property type="match status" value="1"/>
</dbReference>
<comment type="similarity">
    <text evidence="1">Belongs to the polypeptide deformylase family.</text>
</comment>